<keyword evidence="3" id="KW-1185">Reference proteome</keyword>
<keyword evidence="1" id="KW-0175">Coiled coil</keyword>
<dbReference type="Proteomes" id="UP000806378">
    <property type="component" value="Unassembled WGS sequence"/>
</dbReference>
<dbReference type="AlphaFoldDB" id="A0A8T0CTI7"/>
<evidence type="ECO:0000256" key="1">
    <source>
        <dbReference type="SAM" id="Coils"/>
    </source>
</evidence>
<evidence type="ECO:0000313" key="2">
    <source>
        <dbReference type="EMBL" id="KAF7849616.1"/>
    </source>
</evidence>
<sequence>MGRKTQICNDGVVPIILIPYEARDNNPKEGSLYKQDELAKYIPAGGSIDVDGSRYDLSRRGDPISQVYIVFRAVNAGDEKNINRFLQKNYPGSHIKLAADEIPYMHFHLPDKGKLHLCKQLVIALDNNAAQTSKINKPTAAGTPTKADVAHLKATAQNLKKLASDLLEEVEALESRLP</sequence>
<reference evidence="2" key="1">
    <citation type="submission" date="2020-05" db="EMBL/GenBank/DDBJ databases">
        <title>WGS assembly of Corymbia citriodora subspecies variegata.</title>
        <authorList>
            <person name="Barry K."/>
            <person name="Hundley H."/>
            <person name="Shu S."/>
            <person name="Jenkins J."/>
            <person name="Grimwood J."/>
            <person name="Baten A."/>
        </authorList>
    </citation>
    <scope>NUCLEOTIDE SEQUENCE</scope>
    <source>
        <strain evidence="2">CV2-018</strain>
    </source>
</reference>
<dbReference type="Gramene" id="rna-gnl|WGS:JABURB|Cocit.L0471.1">
    <property type="protein sequence ID" value="cds-KAF7849616.1"/>
    <property type="gene ID" value="gene-BT93_L0471"/>
</dbReference>
<evidence type="ECO:0000313" key="3">
    <source>
        <dbReference type="Proteomes" id="UP000806378"/>
    </source>
</evidence>
<feature type="coiled-coil region" evidence="1">
    <location>
        <begin position="149"/>
        <end position="176"/>
    </location>
</feature>
<dbReference type="EMBL" id="MU089737">
    <property type="protein sequence ID" value="KAF7849616.1"/>
    <property type="molecule type" value="Genomic_DNA"/>
</dbReference>
<proteinExistence type="predicted"/>
<organism evidence="2 3">
    <name type="scientific">Corymbia citriodora subsp. variegata</name>
    <dbReference type="NCBI Taxonomy" id="360336"/>
    <lineage>
        <taxon>Eukaryota</taxon>
        <taxon>Viridiplantae</taxon>
        <taxon>Streptophyta</taxon>
        <taxon>Embryophyta</taxon>
        <taxon>Tracheophyta</taxon>
        <taxon>Spermatophyta</taxon>
        <taxon>Magnoliopsida</taxon>
        <taxon>eudicotyledons</taxon>
        <taxon>Gunneridae</taxon>
        <taxon>Pentapetalae</taxon>
        <taxon>rosids</taxon>
        <taxon>malvids</taxon>
        <taxon>Myrtales</taxon>
        <taxon>Myrtaceae</taxon>
        <taxon>Myrtoideae</taxon>
        <taxon>Eucalypteae</taxon>
        <taxon>Corymbia</taxon>
    </lineage>
</organism>
<name>A0A8T0CTI7_CORYI</name>
<comment type="caution">
    <text evidence="2">The sequence shown here is derived from an EMBL/GenBank/DDBJ whole genome shotgun (WGS) entry which is preliminary data.</text>
</comment>
<accession>A0A8T0CTI7</accession>
<gene>
    <name evidence="2" type="ORF">BT93_L0471</name>
</gene>
<protein>
    <submittedName>
        <fullName evidence="2">Uncharacterized protein</fullName>
    </submittedName>
</protein>